<organism evidence="1">
    <name type="scientific">Favella ehrenbergii</name>
    <dbReference type="NCBI Taxonomy" id="182087"/>
    <lineage>
        <taxon>Eukaryota</taxon>
        <taxon>Sar</taxon>
        <taxon>Alveolata</taxon>
        <taxon>Ciliophora</taxon>
        <taxon>Intramacronucleata</taxon>
        <taxon>Spirotrichea</taxon>
        <taxon>Choreotrichia</taxon>
        <taxon>Tintinnida</taxon>
        <taxon>Xystonellidae</taxon>
        <taxon>Favella</taxon>
    </lineage>
</organism>
<reference evidence="1" key="1">
    <citation type="submission" date="2021-01" db="EMBL/GenBank/DDBJ databases">
        <authorList>
            <person name="Corre E."/>
            <person name="Pelletier E."/>
            <person name="Niang G."/>
            <person name="Scheremetjew M."/>
            <person name="Finn R."/>
            <person name="Kale V."/>
            <person name="Holt S."/>
            <person name="Cochrane G."/>
            <person name="Meng A."/>
            <person name="Brown T."/>
            <person name="Cohen L."/>
        </authorList>
    </citation>
    <scope>NUCLEOTIDE SEQUENCE</scope>
    <source>
        <strain evidence="1">Fehren 1</strain>
    </source>
</reference>
<name>A0A7S3I1J2_9SPIT</name>
<accession>A0A7S3I1J2</accession>
<sequence>MEKQQAELQAFLAQNALTTVLGRSAPELRKLPLWGVSNIADKDINFSWPNAEDAHLIAPIESIRFWFKDTNTVCMRGVQFFHTNQMISPMFSTGDLTQIYIGVDGEVIKQTRQVQACCRETQRDSIKSIAFFDKNGAQLFDMNHYRREIGVPLPIAKLEPSEEIIGGYGVSNRQKFITSFGLIVLKRPH</sequence>
<evidence type="ECO:0000313" key="1">
    <source>
        <dbReference type="EMBL" id="CAE0311232.1"/>
    </source>
</evidence>
<proteinExistence type="predicted"/>
<protein>
    <submittedName>
        <fullName evidence="1">Uncharacterized protein</fullName>
    </submittedName>
</protein>
<gene>
    <name evidence="1" type="ORF">FEHR0123_LOCUS6151</name>
</gene>
<dbReference type="EMBL" id="HBIE01020210">
    <property type="protein sequence ID" value="CAE0311232.1"/>
    <property type="molecule type" value="Transcribed_RNA"/>
</dbReference>
<dbReference type="AlphaFoldDB" id="A0A7S3I1J2"/>